<dbReference type="SUPFAM" id="SSF56425">
    <property type="entry name" value="Succinate dehydrogenase/fumarate reductase flavoprotein, catalytic domain"/>
    <property type="match status" value="1"/>
</dbReference>
<comment type="caution">
    <text evidence="6">The sequence shown here is derived from an EMBL/GenBank/DDBJ whole genome shotgun (WGS) entry which is preliminary data.</text>
</comment>
<evidence type="ECO:0000256" key="2">
    <source>
        <dbReference type="ARBA" id="ARBA00022630"/>
    </source>
</evidence>
<evidence type="ECO:0000256" key="3">
    <source>
        <dbReference type="ARBA" id="ARBA00022827"/>
    </source>
</evidence>
<comment type="cofactor">
    <cofactor evidence="1">
        <name>FAD</name>
        <dbReference type="ChEBI" id="CHEBI:57692"/>
    </cofactor>
</comment>
<evidence type="ECO:0000313" key="6">
    <source>
        <dbReference type="EMBL" id="NHO66860.1"/>
    </source>
</evidence>
<dbReference type="PANTHER" id="PTHR43400:SF10">
    <property type="entry name" value="3-OXOSTEROID 1-DEHYDROGENASE"/>
    <property type="match status" value="1"/>
</dbReference>
<keyword evidence="2" id="KW-0285">Flavoprotein</keyword>
<gene>
    <name evidence="6" type="ORF">G8770_15015</name>
</gene>
<dbReference type="RefSeq" id="WP_167188466.1">
    <property type="nucleotide sequence ID" value="NZ_JAAONZ010000012.1"/>
</dbReference>
<dbReference type="Proteomes" id="UP000787472">
    <property type="component" value="Unassembled WGS sequence"/>
</dbReference>
<dbReference type="InterPro" id="IPR003953">
    <property type="entry name" value="FAD-dep_OxRdtase_2_FAD-bd"/>
</dbReference>
<keyword evidence="7" id="KW-1185">Reference proteome</keyword>
<keyword evidence="3" id="KW-0274">FAD</keyword>
<sequence length="583" mass="63744">MKNKNDVSIGRRTLLTGTTVLGATAMLGVANQPVQAGVEEPSWEGEFDVICVGSGAAALTAAVTATSGGAQVLVLEKAPVTGGTTAKSGGVFWIPNHYGLKAQGINDRREDCIRYMCRYAFSSLYDADAEHYGLHVLDFDKIAAFYDHGSDMVDFIRKSGALHVRQWRMWDRNVEAPDYLEHVAENKVPMGRPLASATASGDYAHGYGLVEQMENWLTDHRVPVLTEHAVTALITRDDAIIGVQVDEGGKLKLYRARRGVIFGSGGFAHNVEMLDANQVVPVYGSCAQQSATGDLVSIAGGVGAKIGNLNGGWRTQVVLEQALKNRAIATGMFVPPGDSMILVNRYGKRVVNEHRNYNDRTQIHLAYDPVNAEYPNQLLMMIYDRRTAELVGADNGLPPVNAQAEHVISADTLSDLAIKIQQRLAKYHQKTGHYTLDHEFSETLLRTVERFNQFSRSGKDEDFQRGDHAYDREWHLVWGNFQYNDEHKENPYPNVTLHPLSDKGPYHAIILAPGVLDTNGGPITNAKAQILDRHDKPIAGLYGAGNCISSPTRNAYVGAGGTIGPAMTYGYIAGTEVLNEPVR</sequence>
<evidence type="ECO:0000313" key="7">
    <source>
        <dbReference type="Proteomes" id="UP000787472"/>
    </source>
</evidence>
<dbReference type="InterPro" id="IPR006311">
    <property type="entry name" value="TAT_signal"/>
</dbReference>
<dbReference type="GO" id="GO:0016491">
    <property type="term" value="F:oxidoreductase activity"/>
    <property type="evidence" value="ECO:0007669"/>
    <property type="project" value="UniProtKB-KW"/>
</dbReference>
<evidence type="ECO:0000256" key="4">
    <source>
        <dbReference type="ARBA" id="ARBA00023002"/>
    </source>
</evidence>
<proteinExistence type="predicted"/>
<dbReference type="Gene3D" id="3.90.700.10">
    <property type="entry name" value="Succinate dehydrogenase/fumarate reductase flavoprotein, catalytic domain"/>
    <property type="match status" value="1"/>
</dbReference>
<evidence type="ECO:0000256" key="1">
    <source>
        <dbReference type="ARBA" id="ARBA00001974"/>
    </source>
</evidence>
<dbReference type="PANTHER" id="PTHR43400">
    <property type="entry name" value="FUMARATE REDUCTASE"/>
    <property type="match status" value="1"/>
</dbReference>
<organism evidence="6 7">
    <name type="scientific">Pseudomaricurvus hydrocarbonicus</name>
    <dbReference type="NCBI Taxonomy" id="1470433"/>
    <lineage>
        <taxon>Bacteria</taxon>
        <taxon>Pseudomonadati</taxon>
        <taxon>Pseudomonadota</taxon>
        <taxon>Gammaproteobacteria</taxon>
        <taxon>Cellvibrionales</taxon>
        <taxon>Cellvibrionaceae</taxon>
        <taxon>Pseudomaricurvus</taxon>
    </lineage>
</organism>
<feature type="domain" description="FAD-dependent oxidoreductase 2 FAD-binding" evidence="5">
    <location>
        <begin position="48"/>
        <end position="562"/>
    </location>
</feature>
<reference evidence="6" key="1">
    <citation type="submission" date="2020-03" db="EMBL/GenBank/DDBJ databases">
        <authorList>
            <person name="Guo F."/>
        </authorList>
    </citation>
    <scope>NUCLEOTIDE SEQUENCE</scope>
    <source>
        <strain evidence="6">JCM 30134</strain>
    </source>
</reference>
<protein>
    <submittedName>
        <fullName evidence="6">FAD-dependent oxidoreductase</fullName>
    </submittedName>
</protein>
<dbReference type="InterPro" id="IPR050315">
    <property type="entry name" value="FAD-oxidoreductase_2"/>
</dbReference>
<dbReference type="GO" id="GO:0008202">
    <property type="term" value="P:steroid metabolic process"/>
    <property type="evidence" value="ECO:0007669"/>
    <property type="project" value="UniProtKB-ARBA"/>
</dbReference>
<dbReference type="AlphaFoldDB" id="A0A9E5MMI9"/>
<keyword evidence="4" id="KW-0560">Oxidoreductase</keyword>
<dbReference type="InterPro" id="IPR027477">
    <property type="entry name" value="Succ_DH/fumarate_Rdtase_cat_sf"/>
</dbReference>
<dbReference type="Gene3D" id="3.50.50.60">
    <property type="entry name" value="FAD/NAD(P)-binding domain"/>
    <property type="match status" value="2"/>
</dbReference>
<dbReference type="PROSITE" id="PS51318">
    <property type="entry name" value="TAT"/>
    <property type="match status" value="1"/>
</dbReference>
<dbReference type="InterPro" id="IPR036188">
    <property type="entry name" value="FAD/NAD-bd_sf"/>
</dbReference>
<evidence type="ECO:0000259" key="5">
    <source>
        <dbReference type="Pfam" id="PF00890"/>
    </source>
</evidence>
<accession>A0A9E5MMI9</accession>
<dbReference type="SUPFAM" id="SSF51905">
    <property type="entry name" value="FAD/NAD(P)-binding domain"/>
    <property type="match status" value="1"/>
</dbReference>
<dbReference type="EMBL" id="JAAONZ010000012">
    <property type="protein sequence ID" value="NHO66860.1"/>
    <property type="molecule type" value="Genomic_DNA"/>
</dbReference>
<name>A0A9E5MMI9_9GAMM</name>
<dbReference type="Pfam" id="PF00890">
    <property type="entry name" value="FAD_binding_2"/>
    <property type="match status" value="1"/>
</dbReference>